<reference evidence="4 5" key="1">
    <citation type="submission" date="2018-11" db="EMBL/GenBank/DDBJ databases">
        <title>Genomic Encyclopedia of Type Strains, Phase IV (KMG-IV): sequencing the most valuable type-strain genomes for metagenomic binning, comparative biology and taxonomic classification.</title>
        <authorList>
            <person name="Goeker M."/>
        </authorList>
    </citation>
    <scope>NUCLEOTIDE SEQUENCE [LARGE SCALE GENOMIC DNA]</scope>
    <source>
        <strain evidence="4 5">DSM 100316</strain>
    </source>
</reference>
<dbReference type="InterPro" id="IPR008503">
    <property type="entry name" value="Asp_endopeptidase"/>
</dbReference>
<evidence type="ECO:0000313" key="4">
    <source>
        <dbReference type="EMBL" id="ROR94870.1"/>
    </source>
</evidence>
<evidence type="ECO:0000256" key="1">
    <source>
        <dbReference type="SAM" id="MobiDB-lite"/>
    </source>
</evidence>
<proteinExistence type="predicted"/>
<sequence length="214" mass="24033">MSYRLFLTALIFAPVLSGCSLLDRTSPSVQEPAPVPPAVEVKVPTPSVTEKPVTKPTHKPQQPRPTQKPERILPATKLSMFGALEYVKLSPGDLVLEARIDTGAKSTSISAVNIQEFERDGKKWVKFNIPTGEDQSVELKRPLIRYTVIKRHGEESLRRPVVSLRLTIGKIEQRIEVNLTDRVNYDYPALIGRNFLKDYAVVDVSQKHRQGKPK</sequence>
<accession>A0A3N2D517</accession>
<feature type="region of interest" description="Disordered" evidence="1">
    <location>
        <begin position="26"/>
        <end position="71"/>
    </location>
</feature>
<protein>
    <recommendedName>
        <fullName evidence="3">Retropepsin-like aspartic endopeptidase domain-containing protein</fullName>
    </recommendedName>
</protein>
<dbReference type="Pfam" id="PF05618">
    <property type="entry name" value="Zn_protease"/>
    <property type="match status" value="1"/>
</dbReference>
<organism evidence="4 5">
    <name type="scientific">Sinobacterium caligoides</name>
    <dbReference type="NCBI Taxonomy" id="933926"/>
    <lineage>
        <taxon>Bacteria</taxon>
        <taxon>Pseudomonadati</taxon>
        <taxon>Pseudomonadota</taxon>
        <taxon>Gammaproteobacteria</taxon>
        <taxon>Cellvibrionales</taxon>
        <taxon>Spongiibacteraceae</taxon>
        <taxon>Sinobacterium</taxon>
    </lineage>
</organism>
<keyword evidence="5" id="KW-1185">Reference proteome</keyword>
<dbReference type="PROSITE" id="PS51257">
    <property type="entry name" value="PROKAR_LIPOPROTEIN"/>
    <property type="match status" value="1"/>
</dbReference>
<feature type="signal peptide" evidence="2">
    <location>
        <begin position="1"/>
        <end position="22"/>
    </location>
</feature>
<dbReference type="InterPro" id="IPR021109">
    <property type="entry name" value="Peptidase_aspartic_dom_sf"/>
</dbReference>
<feature type="compositionally biased region" description="Low complexity" evidence="1">
    <location>
        <begin position="26"/>
        <end position="46"/>
    </location>
</feature>
<dbReference type="OrthoDB" id="8546610at2"/>
<gene>
    <name evidence="4" type="ORF">EDC56_3856</name>
</gene>
<feature type="domain" description="Retropepsin-like aspartic endopeptidase" evidence="3">
    <location>
        <begin position="81"/>
        <end position="212"/>
    </location>
</feature>
<evidence type="ECO:0000259" key="3">
    <source>
        <dbReference type="Pfam" id="PF05618"/>
    </source>
</evidence>
<dbReference type="PANTHER" id="PTHR38037:SF2">
    <property type="entry name" value="ATP-DEPENDENT ZINC PROTEASE DOMAIN-CONTAINING PROTEIN-RELATED"/>
    <property type="match status" value="1"/>
</dbReference>
<dbReference type="SUPFAM" id="SSF50630">
    <property type="entry name" value="Acid proteases"/>
    <property type="match status" value="1"/>
</dbReference>
<dbReference type="Proteomes" id="UP000275394">
    <property type="component" value="Unassembled WGS sequence"/>
</dbReference>
<keyword evidence="2" id="KW-0732">Signal</keyword>
<name>A0A3N2D517_9GAMM</name>
<dbReference type="AlphaFoldDB" id="A0A3N2D517"/>
<dbReference type="PANTHER" id="PTHR38037">
    <property type="entry name" value="ZN_PROTEASE DOMAIN-CONTAINING PROTEIN"/>
    <property type="match status" value="1"/>
</dbReference>
<dbReference type="Gene3D" id="2.40.70.10">
    <property type="entry name" value="Acid Proteases"/>
    <property type="match status" value="1"/>
</dbReference>
<comment type="caution">
    <text evidence="4">The sequence shown here is derived from an EMBL/GenBank/DDBJ whole genome shotgun (WGS) entry which is preliminary data.</text>
</comment>
<evidence type="ECO:0000313" key="5">
    <source>
        <dbReference type="Proteomes" id="UP000275394"/>
    </source>
</evidence>
<dbReference type="EMBL" id="RKHR01000010">
    <property type="protein sequence ID" value="ROR94870.1"/>
    <property type="molecule type" value="Genomic_DNA"/>
</dbReference>
<evidence type="ECO:0000256" key="2">
    <source>
        <dbReference type="SAM" id="SignalP"/>
    </source>
</evidence>
<feature type="chain" id="PRO_5018201838" description="Retropepsin-like aspartic endopeptidase domain-containing protein" evidence="2">
    <location>
        <begin position="23"/>
        <end position="214"/>
    </location>
</feature>